<dbReference type="EMBL" id="PJCG01000081">
    <property type="protein sequence ID" value="PKI18790.1"/>
    <property type="molecule type" value="Genomic_DNA"/>
</dbReference>
<protein>
    <submittedName>
        <fullName evidence="1">Uncharacterized protein</fullName>
    </submittedName>
</protein>
<name>A0A2N1IKK8_9PSED</name>
<organism evidence="1 2">
    <name type="scientific">Pseudomonas monteilii</name>
    <dbReference type="NCBI Taxonomy" id="76759"/>
    <lineage>
        <taxon>Bacteria</taxon>
        <taxon>Pseudomonadati</taxon>
        <taxon>Pseudomonadota</taxon>
        <taxon>Gammaproteobacteria</taxon>
        <taxon>Pseudomonadales</taxon>
        <taxon>Pseudomonadaceae</taxon>
        <taxon>Pseudomonas</taxon>
    </lineage>
</organism>
<evidence type="ECO:0000313" key="2">
    <source>
        <dbReference type="Proteomes" id="UP000233399"/>
    </source>
</evidence>
<sequence length="69" mass="8056">MPWPPHPFTFTCPQCHWCKTTVPPSDALREGVDWFSNCPSCRHTPLDVRPATQLEILKAKLERPFRPRQ</sequence>
<dbReference type="AlphaFoldDB" id="A0A2N1IKK8"/>
<gene>
    <name evidence="1" type="ORF">CXB65_25645</name>
</gene>
<evidence type="ECO:0000313" key="1">
    <source>
        <dbReference type="EMBL" id="PKI18790.1"/>
    </source>
</evidence>
<comment type="caution">
    <text evidence="1">The sequence shown here is derived from an EMBL/GenBank/DDBJ whole genome shotgun (WGS) entry which is preliminary data.</text>
</comment>
<dbReference type="Proteomes" id="UP000233399">
    <property type="component" value="Unassembled WGS sequence"/>
</dbReference>
<reference evidence="1 2" key="1">
    <citation type="submission" date="2017-12" db="EMBL/GenBank/DDBJ databases">
        <title>Isolation and characterization of an aerobic denitrifying Pseudomonas monteilii CY06 from aquaculture ponds.</title>
        <authorList>
            <person name="Ma Q."/>
            <person name="Cai Y."/>
            <person name="He Z."/>
        </authorList>
    </citation>
    <scope>NUCLEOTIDE SEQUENCE [LARGE SCALE GENOMIC DNA]</scope>
    <source>
        <strain evidence="1 2">CY06</strain>
    </source>
</reference>
<proteinExistence type="predicted"/>
<accession>A0A2N1IKK8</accession>